<reference evidence="2" key="1">
    <citation type="journal article" date="2015" name="Nat. Genet.">
        <title>The genome and transcriptome of the zoonotic hookworm Ancylostoma ceylanicum identify infection-specific gene families.</title>
        <authorList>
            <person name="Schwarz E.M."/>
            <person name="Hu Y."/>
            <person name="Antoshechkin I."/>
            <person name="Miller M.M."/>
            <person name="Sternberg P.W."/>
            <person name="Aroian R.V."/>
        </authorList>
    </citation>
    <scope>NUCLEOTIDE SEQUENCE</scope>
    <source>
        <strain evidence="2">HY135</strain>
    </source>
</reference>
<gene>
    <name evidence="1" type="primary">Acey_s0100.g3321</name>
    <name evidence="1" type="ORF">Y032_0100g3321</name>
</gene>
<organism evidence="1 2">
    <name type="scientific">Ancylostoma ceylanicum</name>
    <dbReference type="NCBI Taxonomy" id="53326"/>
    <lineage>
        <taxon>Eukaryota</taxon>
        <taxon>Metazoa</taxon>
        <taxon>Ecdysozoa</taxon>
        <taxon>Nematoda</taxon>
        <taxon>Chromadorea</taxon>
        <taxon>Rhabditida</taxon>
        <taxon>Rhabditina</taxon>
        <taxon>Rhabditomorpha</taxon>
        <taxon>Strongyloidea</taxon>
        <taxon>Ancylostomatidae</taxon>
        <taxon>Ancylostomatinae</taxon>
        <taxon>Ancylostoma</taxon>
    </lineage>
</organism>
<dbReference type="Proteomes" id="UP000024635">
    <property type="component" value="Unassembled WGS sequence"/>
</dbReference>
<keyword evidence="2" id="KW-1185">Reference proteome</keyword>
<proteinExistence type="predicted"/>
<dbReference type="EMBL" id="JARK01001436">
    <property type="protein sequence ID" value="EYC02464.1"/>
    <property type="molecule type" value="Genomic_DNA"/>
</dbReference>
<name>A0A016THM1_9BILA</name>
<comment type="caution">
    <text evidence="1">The sequence shown here is derived from an EMBL/GenBank/DDBJ whole genome shotgun (WGS) entry which is preliminary data.</text>
</comment>
<accession>A0A016THM1</accession>
<sequence length="83" mass="9464">MGVQYEARIFQRESVFLVKNSLALVNETISRLTLLRSRIQLALVMRALVMMLMSNEPPWMPTASAPPPLLSHGPWAKRVCFRP</sequence>
<evidence type="ECO:0000313" key="2">
    <source>
        <dbReference type="Proteomes" id="UP000024635"/>
    </source>
</evidence>
<dbReference type="AlphaFoldDB" id="A0A016THM1"/>
<evidence type="ECO:0000313" key="1">
    <source>
        <dbReference type="EMBL" id="EYC02464.1"/>
    </source>
</evidence>
<protein>
    <submittedName>
        <fullName evidence="1">Uncharacterized protein</fullName>
    </submittedName>
</protein>